<feature type="transmembrane region" description="Helical" evidence="5">
    <location>
        <begin position="63"/>
        <end position="85"/>
    </location>
</feature>
<dbReference type="KEGG" id="dee:HQN60_12250"/>
<keyword evidence="7" id="KW-1185">Reference proteome</keyword>
<name>A0A6M8SRW1_9NEIS</name>
<dbReference type="Proteomes" id="UP000504844">
    <property type="component" value="Chromosome"/>
</dbReference>
<evidence type="ECO:0000313" key="6">
    <source>
        <dbReference type="EMBL" id="QKJ67411.1"/>
    </source>
</evidence>
<evidence type="ECO:0000256" key="2">
    <source>
        <dbReference type="ARBA" id="ARBA00022692"/>
    </source>
</evidence>
<reference evidence="6 7" key="1">
    <citation type="submission" date="2020-05" db="EMBL/GenBank/DDBJ databases">
        <title>Complete genome sequence of Deefgea sp. D17.</title>
        <authorList>
            <person name="Bae J.-W."/>
            <person name="Han J.E."/>
        </authorList>
    </citation>
    <scope>NUCLEOTIDE SEQUENCE [LARGE SCALE GENOMIC DNA]</scope>
    <source>
        <strain evidence="6 7">D17</strain>
    </source>
</reference>
<sequence length="163" mass="18310">MTAFDYIALTIVGLSILLSVMRGLTQELLALLAWILAFWVAMHYATMVALWMPESIPTDALRYLAAFIALFFVTWLLSAIVRITLNQFVKATGFKPIDRVLGAGFGVMRGFLLMLTLVMLAGLTSLPKEPMWRNAMFSPLFEQSAFVVKPWLPLAFASRINFE</sequence>
<evidence type="ECO:0000256" key="1">
    <source>
        <dbReference type="ARBA" id="ARBA00004141"/>
    </source>
</evidence>
<keyword evidence="4 5" id="KW-0472">Membrane</keyword>
<dbReference type="GO" id="GO:0016020">
    <property type="term" value="C:membrane"/>
    <property type="evidence" value="ECO:0007669"/>
    <property type="project" value="UniProtKB-SubCell"/>
</dbReference>
<dbReference type="AlphaFoldDB" id="A0A6M8SRW1"/>
<accession>A0A6M8SRW1</accession>
<dbReference type="InterPro" id="IPR003825">
    <property type="entry name" value="Colicin-V_CvpA"/>
</dbReference>
<proteinExistence type="predicted"/>
<protein>
    <submittedName>
        <fullName evidence="6">CvpA family protein</fullName>
    </submittedName>
</protein>
<comment type="subcellular location">
    <subcellularLocation>
        <location evidence="1">Membrane</location>
        <topology evidence="1">Multi-pass membrane protein</topology>
    </subcellularLocation>
</comment>
<keyword evidence="2 5" id="KW-0812">Transmembrane</keyword>
<feature type="transmembrane region" description="Helical" evidence="5">
    <location>
        <begin position="6"/>
        <end position="24"/>
    </location>
</feature>
<evidence type="ECO:0000256" key="5">
    <source>
        <dbReference type="SAM" id="Phobius"/>
    </source>
</evidence>
<keyword evidence="3 5" id="KW-1133">Transmembrane helix</keyword>
<evidence type="ECO:0000256" key="4">
    <source>
        <dbReference type="ARBA" id="ARBA00023136"/>
    </source>
</evidence>
<dbReference type="PANTHER" id="PTHR36926">
    <property type="entry name" value="COLICIN V PRODUCTION PROTEIN"/>
    <property type="match status" value="1"/>
</dbReference>
<feature type="transmembrane region" description="Helical" evidence="5">
    <location>
        <begin position="31"/>
        <end position="51"/>
    </location>
</feature>
<evidence type="ECO:0000313" key="7">
    <source>
        <dbReference type="Proteomes" id="UP000504844"/>
    </source>
</evidence>
<dbReference type="EMBL" id="CP054143">
    <property type="protein sequence ID" value="QKJ67411.1"/>
    <property type="molecule type" value="Genomic_DNA"/>
</dbReference>
<evidence type="ECO:0000256" key="3">
    <source>
        <dbReference type="ARBA" id="ARBA00022989"/>
    </source>
</evidence>
<organism evidence="6 7">
    <name type="scientific">Deefgea piscis</name>
    <dbReference type="NCBI Taxonomy" id="2739061"/>
    <lineage>
        <taxon>Bacteria</taxon>
        <taxon>Pseudomonadati</taxon>
        <taxon>Pseudomonadota</taxon>
        <taxon>Betaproteobacteria</taxon>
        <taxon>Neisseriales</taxon>
        <taxon>Chitinibacteraceae</taxon>
        <taxon>Deefgea</taxon>
    </lineage>
</organism>
<gene>
    <name evidence="6" type="ORF">HQN60_12250</name>
</gene>
<dbReference type="Pfam" id="PF02674">
    <property type="entry name" value="Colicin_V"/>
    <property type="match status" value="1"/>
</dbReference>
<dbReference type="PANTHER" id="PTHR36926:SF1">
    <property type="entry name" value="COLICIN V PRODUCTION PROTEIN"/>
    <property type="match status" value="1"/>
</dbReference>
<dbReference type="RefSeq" id="WP_173533913.1">
    <property type="nucleotide sequence ID" value="NZ_CP054143.1"/>
</dbReference>
<dbReference type="GO" id="GO:0009403">
    <property type="term" value="P:toxin biosynthetic process"/>
    <property type="evidence" value="ECO:0007669"/>
    <property type="project" value="InterPro"/>
</dbReference>
<feature type="transmembrane region" description="Helical" evidence="5">
    <location>
        <begin position="106"/>
        <end position="126"/>
    </location>
</feature>
<dbReference type="InterPro" id="IPR052719">
    <property type="entry name" value="CvpA-like"/>
</dbReference>